<feature type="non-terminal residue" evidence="1">
    <location>
        <position position="1"/>
    </location>
</feature>
<comment type="caution">
    <text evidence="1">The sequence shown here is derived from an EMBL/GenBank/DDBJ whole genome shotgun (WGS) entry which is preliminary data.</text>
</comment>
<evidence type="ECO:0008006" key="3">
    <source>
        <dbReference type="Google" id="ProtNLM"/>
    </source>
</evidence>
<gene>
    <name evidence="1" type="ORF">PENTCL1PPCAC_4759</name>
</gene>
<proteinExistence type="predicted"/>
<dbReference type="Proteomes" id="UP001432027">
    <property type="component" value="Unassembled WGS sequence"/>
</dbReference>
<keyword evidence="2" id="KW-1185">Reference proteome</keyword>
<name>A0AAV5SQZ0_9BILA</name>
<dbReference type="AlphaFoldDB" id="A0AAV5SQZ0"/>
<feature type="non-terminal residue" evidence="1">
    <location>
        <position position="133"/>
    </location>
</feature>
<evidence type="ECO:0000313" key="1">
    <source>
        <dbReference type="EMBL" id="GMS82584.1"/>
    </source>
</evidence>
<dbReference type="EMBL" id="BTSX01000002">
    <property type="protein sequence ID" value="GMS82584.1"/>
    <property type="molecule type" value="Genomic_DNA"/>
</dbReference>
<accession>A0AAV5SQZ0</accession>
<evidence type="ECO:0000313" key="2">
    <source>
        <dbReference type="Proteomes" id="UP001432027"/>
    </source>
</evidence>
<sequence>ESGINLSDLPSDVIRTIVRVGWESVQSMRLIPHRWNSLALEYLSDRKRLPVIRRLLWLITEEVNMIVNVRISKNLRNFFGGDKWIAEPDYHRTFYAHNIQQFSDAISMQLKLSNRCSRFFASCYLLFSLSRDI</sequence>
<reference evidence="1" key="1">
    <citation type="submission" date="2023-10" db="EMBL/GenBank/DDBJ databases">
        <title>Genome assembly of Pristionchus species.</title>
        <authorList>
            <person name="Yoshida K."/>
            <person name="Sommer R.J."/>
        </authorList>
    </citation>
    <scope>NUCLEOTIDE SEQUENCE</scope>
    <source>
        <strain evidence="1">RS0144</strain>
    </source>
</reference>
<protein>
    <recommendedName>
        <fullName evidence="3">F-box domain-containing protein</fullName>
    </recommendedName>
</protein>
<organism evidence="1 2">
    <name type="scientific">Pristionchus entomophagus</name>
    <dbReference type="NCBI Taxonomy" id="358040"/>
    <lineage>
        <taxon>Eukaryota</taxon>
        <taxon>Metazoa</taxon>
        <taxon>Ecdysozoa</taxon>
        <taxon>Nematoda</taxon>
        <taxon>Chromadorea</taxon>
        <taxon>Rhabditida</taxon>
        <taxon>Rhabditina</taxon>
        <taxon>Diplogasteromorpha</taxon>
        <taxon>Diplogasteroidea</taxon>
        <taxon>Neodiplogasteridae</taxon>
        <taxon>Pristionchus</taxon>
    </lineage>
</organism>